<dbReference type="Proteomes" id="UP001229421">
    <property type="component" value="Unassembled WGS sequence"/>
</dbReference>
<gene>
    <name evidence="1" type="ORF">QVD17_01580</name>
    <name evidence="2" type="ORF">QVD17_01583</name>
</gene>
<accession>A0AAD8P7Z9</accession>
<dbReference type="EMBL" id="JAUHHV010000001">
    <property type="protein sequence ID" value="KAK1435811.1"/>
    <property type="molecule type" value="Genomic_DNA"/>
</dbReference>
<name>A0AAD8P7Z9_TARER</name>
<organism evidence="2 3">
    <name type="scientific">Tagetes erecta</name>
    <name type="common">African marigold</name>
    <dbReference type="NCBI Taxonomy" id="13708"/>
    <lineage>
        <taxon>Eukaryota</taxon>
        <taxon>Viridiplantae</taxon>
        <taxon>Streptophyta</taxon>
        <taxon>Embryophyta</taxon>
        <taxon>Tracheophyta</taxon>
        <taxon>Spermatophyta</taxon>
        <taxon>Magnoliopsida</taxon>
        <taxon>eudicotyledons</taxon>
        <taxon>Gunneridae</taxon>
        <taxon>Pentapetalae</taxon>
        <taxon>asterids</taxon>
        <taxon>campanulids</taxon>
        <taxon>Asterales</taxon>
        <taxon>Asteraceae</taxon>
        <taxon>Asteroideae</taxon>
        <taxon>Heliantheae alliance</taxon>
        <taxon>Tageteae</taxon>
        <taxon>Tagetes</taxon>
    </lineage>
</organism>
<dbReference type="EMBL" id="JAUHHV010000001">
    <property type="protein sequence ID" value="KAK1435814.1"/>
    <property type="molecule type" value="Genomic_DNA"/>
</dbReference>
<evidence type="ECO:0000313" key="2">
    <source>
        <dbReference type="EMBL" id="KAK1435814.1"/>
    </source>
</evidence>
<evidence type="ECO:0000313" key="1">
    <source>
        <dbReference type="EMBL" id="KAK1435811.1"/>
    </source>
</evidence>
<evidence type="ECO:0000313" key="3">
    <source>
        <dbReference type="Proteomes" id="UP001229421"/>
    </source>
</evidence>
<reference evidence="2" key="1">
    <citation type="journal article" date="2023" name="bioRxiv">
        <title>Improved chromosome-level genome assembly for marigold (Tagetes erecta).</title>
        <authorList>
            <person name="Jiang F."/>
            <person name="Yuan L."/>
            <person name="Wang S."/>
            <person name="Wang H."/>
            <person name="Xu D."/>
            <person name="Wang A."/>
            <person name="Fan W."/>
        </authorList>
    </citation>
    <scope>NUCLEOTIDE SEQUENCE</scope>
    <source>
        <strain evidence="2">WSJ</strain>
        <tissue evidence="2">Leaf</tissue>
    </source>
</reference>
<keyword evidence="3" id="KW-1185">Reference proteome</keyword>
<sequence>MGSRGIKCVLANTSRKVTSELNALESSPELPTVETFVNKKTTKTEEHIISPSLGLRRTLFNGYKVGCFSSHVLQSTSDPCMHPHC</sequence>
<dbReference type="AlphaFoldDB" id="A0AAD8P7Z9"/>
<proteinExistence type="predicted"/>
<comment type="caution">
    <text evidence="2">The sequence shown here is derived from an EMBL/GenBank/DDBJ whole genome shotgun (WGS) entry which is preliminary data.</text>
</comment>
<protein>
    <submittedName>
        <fullName evidence="2">Uncharacterized protein</fullName>
    </submittedName>
</protein>